<keyword evidence="12" id="KW-1185">Reference proteome</keyword>
<evidence type="ECO:0000313" key="10">
    <source>
        <dbReference type="EMBL" id="EEB05365.2"/>
    </source>
</evidence>
<evidence type="ECO:0000256" key="2">
    <source>
        <dbReference type="ARBA" id="ARBA00022448"/>
    </source>
</evidence>
<dbReference type="PANTHER" id="PTHR31431">
    <property type="entry name" value="NUCLEOPORIN NUP188 HOMOLOG"/>
    <property type="match status" value="1"/>
</dbReference>
<dbReference type="eggNOG" id="ENOG502QQFV">
    <property type="taxonomic scope" value="Eukaryota"/>
</dbReference>
<keyword evidence="3" id="KW-0509">mRNA transport</keyword>
<evidence type="ECO:0000256" key="3">
    <source>
        <dbReference type="ARBA" id="ARBA00022816"/>
    </source>
</evidence>
<dbReference type="InterPro" id="IPR044840">
    <property type="entry name" value="Nup188"/>
</dbReference>
<dbReference type="GO" id="GO:0044611">
    <property type="term" value="C:nuclear pore inner ring"/>
    <property type="evidence" value="ECO:0000318"/>
    <property type="project" value="GO_Central"/>
</dbReference>
<dbReference type="GO" id="GO:0017056">
    <property type="term" value="F:structural constituent of nuclear pore"/>
    <property type="evidence" value="ECO:0000318"/>
    <property type="project" value="GO_Central"/>
</dbReference>
<comment type="subcellular location">
    <subcellularLocation>
        <location evidence="1">Nucleus</location>
        <location evidence="1">Nuclear pore complex</location>
    </subcellularLocation>
</comment>
<dbReference type="OrthoDB" id="102511at2759"/>
<dbReference type="Pfam" id="PF21093">
    <property type="entry name" value="Nup188_N-subdom_III"/>
    <property type="match status" value="1"/>
</dbReference>
<keyword evidence="6" id="KW-0906">Nuclear pore complex</keyword>
<organism evidence="10 12">
    <name type="scientific">Schizosaccharomyces japonicus (strain yFS275 / FY16936)</name>
    <name type="common">Fission yeast</name>
    <dbReference type="NCBI Taxonomy" id="402676"/>
    <lineage>
        <taxon>Eukaryota</taxon>
        <taxon>Fungi</taxon>
        <taxon>Dikarya</taxon>
        <taxon>Ascomycota</taxon>
        <taxon>Taphrinomycotina</taxon>
        <taxon>Schizosaccharomycetes</taxon>
        <taxon>Schizosaccharomycetales</taxon>
        <taxon>Schizosaccharomycetaceae</taxon>
        <taxon>Schizosaccharomyces</taxon>
    </lineage>
</organism>
<evidence type="ECO:0000256" key="7">
    <source>
        <dbReference type="ARBA" id="ARBA00023242"/>
    </source>
</evidence>
<dbReference type="InterPro" id="IPR048883">
    <property type="entry name" value="Nup188_N-subdom_III"/>
</dbReference>
<accession>B6JVG4</accession>
<dbReference type="PANTHER" id="PTHR31431:SF1">
    <property type="entry name" value="NUCLEOPORIN NUP188"/>
    <property type="match status" value="1"/>
</dbReference>
<dbReference type="STRING" id="402676.B6JVG4"/>
<keyword evidence="5" id="KW-0811">Translocation</keyword>
<keyword evidence="7" id="KW-0539">Nucleus</keyword>
<evidence type="ECO:0000256" key="5">
    <source>
        <dbReference type="ARBA" id="ARBA00023010"/>
    </source>
</evidence>
<dbReference type="Gene3D" id="1.25.10.70">
    <property type="match status" value="1"/>
</dbReference>
<evidence type="ECO:0000313" key="11">
    <source>
        <dbReference type="JaponicusDB" id="SJAG_00375"/>
    </source>
</evidence>
<dbReference type="VEuPathDB" id="FungiDB:SJAG_00375"/>
<keyword evidence="4" id="KW-0653">Protein transport</keyword>
<dbReference type="Proteomes" id="UP000001744">
    <property type="component" value="Unassembled WGS sequence"/>
</dbReference>
<dbReference type="JaponicusDB" id="SJAG_00375">
    <property type="gene designation" value="nup184"/>
</dbReference>
<dbReference type="Pfam" id="PF18378">
    <property type="entry name" value="Nup188_C"/>
    <property type="match status" value="1"/>
</dbReference>
<protein>
    <submittedName>
        <fullName evidence="10">Nucleoporin Nup184</fullName>
    </submittedName>
</protein>
<evidence type="ECO:0000256" key="6">
    <source>
        <dbReference type="ARBA" id="ARBA00023132"/>
    </source>
</evidence>
<evidence type="ECO:0000256" key="4">
    <source>
        <dbReference type="ARBA" id="ARBA00022927"/>
    </source>
</evidence>
<evidence type="ECO:0000256" key="1">
    <source>
        <dbReference type="ARBA" id="ARBA00004567"/>
    </source>
</evidence>
<reference evidence="10 12" key="1">
    <citation type="journal article" date="2011" name="Science">
        <title>Comparative functional genomics of the fission yeasts.</title>
        <authorList>
            <person name="Rhind N."/>
            <person name="Chen Z."/>
            <person name="Yassour M."/>
            <person name="Thompson D.A."/>
            <person name="Haas B.J."/>
            <person name="Habib N."/>
            <person name="Wapinski I."/>
            <person name="Roy S."/>
            <person name="Lin M.F."/>
            <person name="Heiman D.I."/>
            <person name="Young S.K."/>
            <person name="Furuya K."/>
            <person name="Guo Y."/>
            <person name="Pidoux A."/>
            <person name="Chen H.M."/>
            <person name="Robbertse B."/>
            <person name="Goldberg J.M."/>
            <person name="Aoki K."/>
            <person name="Bayne E.H."/>
            <person name="Berlin A.M."/>
            <person name="Desjardins C.A."/>
            <person name="Dobbs E."/>
            <person name="Dukaj L."/>
            <person name="Fan L."/>
            <person name="FitzGerald M.G."/>
            <person name="French C."/>
            <person name="Gujja S."/>
            <person name="Hansen K."/>
            <person name="Keifenheim D."/>
            <person name="Levin J.Z."/>
            <person name="Mosher R.A."/>
            <person name="Mueller C.A."/>
            <person name="Pfiffner J."/>
            <person name="Priest M."/>
            <person name="Russ C."/>
            <person name="Smialowska A."/>
            <person name="Swoboda P."/>
            <person name="Sykes S.M."/>
            <person name="Vaughn M."/>
            <person name="Vengrova S."/>
            <person name="Yoder R."/>
            <person name="Zeng Q."/>
            <person name="Allshire R."/>
            <person name="Baulcombe D."/>
            <person name="Birren B.W."/>
            <person name="Brown W."/>
            <person name="Ekwall K."/>
            <person name="Kellis M."/>
            <person name="Leatherwood J."/>
            <person name="Levin H."/>
            <person name="Margalit H."/>
            <person name="Martienssen R."/>
            <person name="Nieduszynski C.A."/>
            <person name="Spatafora J.W."/>
            <person name="Friedman N."/>
            <person name="Dalgaard J.Z."/>
            <person name="Baumann P."/>
            <person name="Niki H."/>
            <person name="Regev A."/>
            <person name="Nusbaum C."/>
        </authorList>
    </citation>
    <scope>NUCLEOTIDE SEQUENCE [LARGE SCALE GENOMIC DNA]</scope>
    <source>
        <strain evidence="12">yFS275 / FY16936</strain>
    </source>
</reference>
<dbReference type="GO" id="GO:0006406">
    <property type="term" value="P:mRNA export from nucleus"/>
    <property type="evidence" value="ECO:0007669"/>
    <property type="project" value="EnsemblFungi"/>
</dbReference>
<dbReference type="RefSeq" id="XP_002171658.2">
    <property type="nucleotide sequence ID" value="XM_002171622.2"/>
</dbReference>
<dbReference type="GO" id="GO:0006405">
    <property type="term" value="P:RNA export from nucleus"/>
    <property type="evidence" value="ECO:0000318"/>
    <property type="project" value="GO_Central"/>
</dbReference>
<dbReference type="GO" id="GO:0006606">
    <property type="term" value="P:protein import into nucleus"/>
    <property type="evidence" value="ECO:0000318"/>
    <property type="project" value="GO_Central"/>
</dbReference>
<dbReference type="HOGENOM" id="CLU_001029_0_0_1"/>
<dbReference type="GeneID" id="7049521"/>
<evidence type="ECO:0000313" key="12">
    <source>
        <dbReference type="Proteomes" id="UP000001744"/>
    </source>
</evidence>
<feature type="domain" description="Nuclear pore protein Nup188 C-terminal" evidence="8">
    <location>
        <begin position="1265"/>
        <end position="1565"/>
    </location>
</feature>
<dbReference type="OMA" id="HSWKFFA"/>
<evidence type="ECO:0000259" key="9">
    <source>
        <dbReference type="Pfam" id="PF21093"/>
    </source>
</evidence>
<proteinExistence type="predicted"/>
<name>B6JVG4_SCHJY</name>
<dbReference type="InterPro" id="IPR041634">
    <property type="entry name" value="Nup188_C"/>
</dbReference>
<sequence length="1615" mass="182737">MDSSIVSWTWILDAFQVKDDSFPVEEFEKIVVERLDGLRNLASPLRGSVQNEKLCIYGQTICFTEAQQKSASRLSELTGIDISEVLYVLISHNDSFSERRMESFASDSSLVQTFTRSYNIERLSVWKLICLLLSTCSDRENNWHEVSRNIIVHVLLGAEKNTATGSGENAASQYCVQAIQLLEQLYEQSIPTRISKLSEQAIGQWYYFHFSAQLLLEKLIFALVYDLIPCTAEIASAWFECMRKSRMLQEQDFVHLDAQLGLTLCRQIVYLAVIVSVEFIALDRQSQPFGEQPGFFMLNGKTVIKVHEAFMQLAGEPTAAPACMAWGIALHLLDGSPENLSVMTDQKEVSAAIFHDVKSSYQYLIRTTVHHDLFSIMSNLLTSLKGDPSMDRYCVVLSLLFSSTVSYVKFTDSFFACASDLLQTPVIRDMAAEDEDWARVILRSKARFPYDFSCIPIFFQSLDTSSWDALVGALQLETLTQALPEGFKAYEIIPESQVSTNILIELQAPLDLPFIFEPTSQFTIALPAGTRGRIISTETYPPVVIWMVSYNAWSLLGKWLYTIVQTRTFDENEDKLHVLIPTCAKLFAQNRGYVRRLAILAAGSVGSETDFVNTICDVFDYYMSQPLGRESQYDICVASLQLLSTFVRFSPAQVWAYITHSALISSSGRQSYLEAVLTNYECVVGNYDFTISFFKFYDLLVSDCINTSANADGFSVRLKMEFMGTSLQSMCEIFSSFYDWCYKDVTQQYELGFSFVKVASKIIHAAFGIELYKEQKETTSIHPIYELGSYLVDKLLVQKASKRYLYSVFSQYDHFDELYATLMTSVHQTGSAVAYKWVLSSFEFLDTLIRLRGYLNLRPSELEKELFSRSTSIISALPQFEGFVAPLFQLLTSLVLAPWTSETPSLLAYLIDSTDMVGKVCTQILTNPLRSDLTEGCVWKFLSSLMKGQQQGLAVLLFSGKQFPLKRMKNMNHFTDSQKGTTSLTSIAEKRIADLPDNADLQPKLPIFEFVFLARNFWSSTYAKNEQNEKFWNTITRVISSVQETDAKDKNCPVIYTAASNAFRIAAVQLFMSQSRNNTNVTKLVVDPIHSVLDQLIRVIYTLKDYDHELHAEIQEGFQKTWKKFPLLSLKNTGLVSPSYGEEFFYNISLAQQMLGLNPKVSALIETVKSVNVNLSVVDAQVTLLRSCSLFLSSLADYSKVDSKVALLCLKASEWILESVQSERVGLALFNSVYAERAQLVFRMSQQCANIVEFNEENTKLLYKLLYSTWKSIMTSNFSLYDPCSDTFMPYYRSLVRALYNLLNVLLSNKEHKAHVNLSTVAGILYMCHRKLSQLFEKAISQPSAEIHADIVLFNSLHELLIDSRLVKGLETQIVSCMVNTASVENCVHLLSWSHELLLENQPYFADAAITFLVACSKHPIAAEQIVNTGLFTVLLEARVFSTLRNSSVTAEGSPILHRIWTRGILPLMFQTIKFLGNRIQQETREMLLSFIPQIQTSLLNWRQLPQNVNLAAIDETFMIVLLFELLQTYNPILLQEIGAAEMKTQMMNGVDYLITHPNYLSTLATPASVYEQVYAVDIIGLPKEEAVAGSESHSSPFANLVRLQLDKLKAYLER</sequence>
<gene>
    <name evidence="11" type="primary">nup184</name>
    <name evidence="10" type="ORF">SJAG_00375</name>
</gene>
<keyword evidence="2" id="KW-0813">Transport</keyword>
<evidence type="ECO:0000259" key="8">
    <source>
        <dbReference type="Pfam" id="PF18378"/>
    </source>
</evidence>
<feature type="domain" description="Nucleoporin Nup188 N-terminal subdomain III" evidence="9">
    <location>
        <begin position="543"/>
        <end position="961"/>
    </location>
</feature>
<dbReference type="EMBL" id="KE651166">
    <property type="protein sequence ID" value="EEB05365.2"/>
    <property type="molecule type" value="Genomic_DNA"/>
</dbReference>